<dbReference type="SUPFAM" id="SSF53756">
    <property type="entry name" value="UDP-Glycosyltransferase/glycogen phosphorylase"/>
    <property type="match status" value="1"/>
</dbReference>
<proteinExistence type="predicted"/>
<organism evidence="2 3">
    <name type="scientific">candidate division CPR3 bacterium GW2011_GWF2_35_18</name>
    <dbReference type="NCBI Taxonomy" id="1618350"/>
    <lineage>
        <taxon>Bacteria</taxon>
        <taxon>Bacteria division CPR3</taxon>
    </lineage>
</organism>
<keyword evidence="2" id="KW-0378">Hydrolase</keyword>
<name>A0A0G0C2K8_UNCC3</name>
<dbReference type="GO" id="GO:0016787">
    <property type="term" value="F:hydrolase activity"/>
    <property type="evidence" value="ECO:0007669"/>
    <property type="project" value="UniProtKB-KW"/>
</dbReference>
<reference evidence="2 3" key="1">
    <citation type="journal article" date="2015" name="Nature">
        <title>rRNA introns, odd ribosomes, and small enigmatic genomes across a large radiation of phyla.</title>
        <authorList>
            <person name="Brown C.T."/>
            <person name="Hug L.A."/>
            <person name="Thomas B.C."/>
            <person name="Sharon I."/>
            <person name="Castelle C.J."/>
            <person name="Singh A."/>
            <person name="Wilkins M.J."/>
            <person name="Williams K.H."/>
            <person name="Banfield J.F."/>
        </authorList>
    </citation>
    <scope>NUCLEOTIDE SEQUENCE [LARGE SCALE GENOMIC DNA]</scope>
</reference>
<comment type="caution">
    <text evidence="2">The sequence shown here is derived from an EMBL/GenBank/DDBJ whole genome shotgun (WGS) entry which is preliminary data.</text>
</comment>
<dbReference type="Gene3D" id="3.40.50.2000">
    <property type="entry name" value="Glycogen Phosphorylase B"/>
    <property type="match status" value="2"/>
</dbReference>
<feature type="domain" description="Glycosyl transferase family 1" evidence="1">
    <location>
        <begin position="221"/>
        <end position="390"/>
    </location>
</feature>
<evidence type="ECO:0000313" key="2">
    <source>
        <dbReference type="EMBL" id="KKP70321.1"/>
    </source>
</evidence>
<dbReference type="Pfam" id="PF00534">
    <property type="entry name" value="Glycos_transf_1"/>
    <property type="match status" value="1"/>
</dbReference>
<dbReference type="GO" id="GO:0016757">
    <property type="term" value="F:glycosyltransferase activity"/>
    <property type="evidence" value="ECO:0007669"/>
    <property type="project" value="InterPro"/>
</dbReference>
<accession>A0A0G0C2K8</accession>
<dbReference type="STRING" id="1618350.UR67_C0001G0230"/>
<dbReference type="EMBL" id="LBQB01000001">
    <property type="protein sequence ID" value="KKP70321.1"/>
    <property type="molecule type" value="Genomic_DNA"/>
</dbReference>
<protein>
    <submittedName>
        <fullName evidence="2">Glycosyl transferase/glycoside hydrolase-like protein</fullName>
    </submittedName>
</protein>
<dbReference type="AlphaFoldDB" id="A0A0G0C2K8"/>
<dbReference type="CDD" id="cd03801">
    <property type="entry name" value="GT4_PimA-like"/>
    <property type="match status" value="1"/>
</dbReference>
<evidence type="ECO:0000313" key="3">
    <source>
        <dbReference type="Proteomes" id="UP000034581"/>
    </source>
</evidence>
<evidence type="ECO:0000259" key="1">
    <source>
        <dbReference type="Pfam" id="PF00534"/>
    </source>
</evidence>
<sequence length="411" mass="47803">MKIAIIIWKLDISGGGQRQALELAYNLQKKSHQVDVFCCYLNKEKCYPNIINKLNVYVISSEDLERTLKKKLSFSKKIISKIKNYSLDAENILLVNLIQKRNKTVKYDVFNYHDSKVFMIAPFFEKEKNFWMMNDLPSILDIKQRNNLFRKTGHGIKSIFKKIVLVNKFINTEINLNLYVRYIGKVMVLDERNKNLAKRYFFKNSTVIRSGIDIEKFKVSKKQYNLDNKINLLSTSIFFPHRRYEDTIEALNILINNHKITNLHFNIVGESKTDPEYYSYIQSLVQKYSLKKDISFLGSVSDEKLAQLYKNSDIFIFPNTNQTWGLAVFEAMLSGCVAIVSNGCGAHEVLTNKQNAIIVKEKSSNEIAIAIKHLITNKKEMEKIGENGQSFVKDNLSWDKYTDEMLKIFRS</sequence>
<dbReference type="InterPro" id="IPR001296">
    <property type="entry name" value="Glyco_trans_1"/>
</dbReference>
<gene>
    <name evidence="2" type="ORF">UR67_C0001G0230</name>
</gene>
<keyword evidence="2" id="KW-0808">Transferase</keyword>
<dbReference type="Proteomes" id="UP000034581">
    <property type="component" value="Unassembled WGS sequence"/>
</dbReference>
<dbReference type="PANTHER" id="PTHR12526">
    <property type="entry name" value="GLYCOSYLTRANSFERASE"/>
    <property type="match status" value="1"/>
</dbReference>